<comment type="caution">
    <text evidence="2">The sequence shown here is derived from an EMBL/GenBank/DDBJ whole genome shotgun (WGS) entry which is preliminary data.</text>
</comment>
<keyword evidence="1" id="KW-1133">Transmembrane helix</keyword>
<dbReference type="HOGENOM" id="CLU_098258_2_1_10"/>
<keyword evidence="1" id="KW-0812">Transmembrane</keyword>
<dbReference type="BioCyc" id="PMAR862515-HMP:GMOO-1999-MONOMER"/>
<dbReference type="EMBL" id="AEEI01000054">
    <property type="protein sequence ID" value="EFM01121.1"/>
    <property type="molecule type" value="Genomic_DNA"/>
</dbReference>
<protein>
    <recommendedName>
        <fullName evidence="4">DUF2752 domain-containing protein</fullName>
    </recommendedName>
</protein>
<keyword evidence="3" id="KW-1185">Reference proteome</keyword>
<name>E0NUW6_9BACT</name>
<evidence type="ECO:0000313" key="3">
    <source>
        <dbReference type="Proteomes" id="UP000004394"/>
    </source>
</evidence>
<dbReference type="Pfam" id="PF10825">
    <property type="entry name" value="DUF2752"/>
    <property type="match status" value="1"/>
</dbReference>
<organism evidence="2 3">
    <name type="scientific">Hoylesella marshii DSM 16973 = JCM 13450</name>
    <dbReference type="NCBI Taxonomy" id="862515"/>
    <lineage>
        <taxon>Bacteria</taxon>
        <taxon>Pseudomonadati</taxon>
        <taxon>Bacteroidota</taxon>
        <taxon>Bacteroidia</taxon>
        <taxon>Bacteroidales</taxon>
        <taxon>Prevotellaceae</taxon>
        <taxon>Hoylesella</taxon>
    </lineage>
</organism>
<feature type="transmembrane region" description="Helical" evidence="1">
    <location>
        <begin position="95"/>
        <end position="114"/>
    </location>
</feature>
<evidence type="ECO:0000313" key="2">
    <source>
        <dbReference type="EMBL" id="EFM01121.1"/>
    </source>
</evidence>
<sequence length="120" mass="13580">MKKWGLLLLLLAATGVYFTYSPAHNEWFPKCPFLSLTGLKCPGCGSQRAIHSLLHFRMGDAFGYNALLVMSIPAVVVLVFAEWKRTQMPAFYRRLNSPATTLICLFVVLLWAVVRNIFGW</sequence>
<evidence type="ECO:0008006" key="4">
    <source>
        <dbReference type="Google" id="ProtNLM"/>
    </source>
</evidence>
<evidence type="ECO:0000256" key="1">
    <source>
        <dbReference type="SAM" id="Phobius"/>
    </source>
</evidence>
<dbReference type="AlphaFoldDB" id="E0NUW6"/>
<accession>E0NUW6</accession>
<gene>
    <name evidence="2" type="ORF">HMPREF0658_1971</name>
</gene>
<proteinExistence type="predicted"/>
<reference evidence="2" key="1">
    <citation type="submission" date="2010-07" db="EMBL/GenBank/DDBJ databases">
        <authorList>
            <person name="Muzny D."/>
            <person name="Qin X."/>
            <person name="Deng J."/>
            <person name="Jiang H."/>
            <person name="Liu Y."/>
            <person name="Qu J."/>
            <person name="Song X.-Z."/>
            <person name="Zhang L."/>
            <person name="Thornton R."/>
            <person name="Coyle M."/>
            <person name="Francisco L."/>
            <person name="Jackson L."/>
            <person name="Javaid M."/>
            <person name="Korchina V."/>
            <person name="Kovar C."/>
            <person name="Mata R."/>
            <person name="Mathew T."/>
            <person name="Ngo R."/>
            <person name="Nguyen L."/>
            <person name="Nguyen N."/>
            <person name="Okwuonu G."/>
            <person name="Ongeri F."/>
            <person name="Pham C."/>
            <person name="Simmons D."/>
            <person name="Wilczek-Boney K."/>
            <person name="Hale W."/>
            <person name="Jakkamsetti A."/>
            <person name="Pham P."/>
            <person name="Ruth R."/>
            <person name="San Lucas F."/>
            <person name="Warren J."/>
            <person name="Zhang J."/>
            <person name="Zhao Z."/>
            <person name="Zhou C."/>
            <person name="Zhu D."/>
            <person name="Lee S."/>
            <person name="Bess C."/>
            <person name="Blankenburg K."/>
            <person name="Forbes L."/>
            <person name="Fu Q."/>
            <person name="Gubbala S."/>
            <person name="Hirani K."/>
            <person name="Jayaseelan J.C."/>
            <person name="Lara F."/>
            <person name="Munidasa M."/>
            <person name="Palculict T."/>
            <person name="Patil S."/>
            <person name="Pu L.-L."/>
            <person name="Saada N."/>
            <person name="Tang L."/>
            <person name="Weissenberger G."/>
            <person name="Zhu Y."/>
            <person name="Hemphill L."/>
            <person name="Shang Y."/>
            <person name="Youmans B."/>
            <person name="Ayvaz T."/>
            <person name="Ross M."/>
            <person name="Santibanez J."/>
            <person name="Aqrawi P."/>
            <person name="Gross S."/>
            <person name="Joshi V."/>
            <person name="Fowler G."/>
            <person name="Nazareth L."/>
            <person name="Reid J."/>
            <person name="Worley K."/>
            <person name="Petrosino J."/>
            <person name="Highlander S."/>
            <person name="Gibbs R."/>
        </authorList>
    </citation>
    <scope>NUCLEOTIDE SEQUENCE [LARGE SCALE GENOMIC DNA]</scope>
    <source>
        <strain evidence="2">DSM 16973</strain>
    </source>
</reference>
<dbReference type="eggNOG" id="ENOG5032Y7G">
    <property type="taxonomic scope" value="Bacteria"/>
</dbReference>
<keyword evidence="1" id="KW-0472">Membrane</keyword>
<dbReference type="InterPro" id="IPR021215">
    <property type="entry name" value="DUF2752"/>
</dbReference>
<dbReference type="Proteomes" id="UP000004394">
    <property type="component" value="Unassembled WGS sequence"/>
</dbReference>
<feature type="transmembrane region" description="Helical" evidence="1">
    <location>
        <begin position="62"/>
        <end position="83"/>
    </location>
</feature>
<dbReference type="RefSeq" id="WP_006950322.1">
    <property type="nucleotide sequence ID" value="NZ_BAJI01000024.1"/>
</dbReference>
<dbReference type="OrthoDB" id="9815897at2"/>